<dbReference type="OrthoDB" id="9996342at2"/>
<keyword evidence="1" id="KW-0812">Transmembrane</keyword>
<keyword evidence="1" id="KW-1133">Transmembrane helix</keyword>
<organism evidence="2 3">
    <name type="scientific">Edaphobacter modestus</name>
    <dbReference type="NCBI Taxonomy" id="388466"/>
    <lineage>
        <taxon>Bacteria</taxon>
        <taxon>Pseudomonadati</taxon>
        <taxon>Acidobacteriota</taxon>
        <taxon>Terriglobia</taxon>
        <taxon>Terriglobales</taxon>
        <taxon>Acidobacteriaceae</taxon>
        <taxon>Edaphobacter</taxon>
    </lineage>
</organism>
<proteinExistence type="predicted"/>
<feature type="transmembrane region" description="Helical" evidence="1">
    <location>
        <begin position="43"/>
        <end position="64"/>
    </location>
</feature>
<comment type="caution">
    <text evidence="2">The sequence shown here is derived from an EMBL/GenBank/DDBJ whole genome shotgun (WGS) entry which is preliminary data.</text>
</comment>
<sequence length="99" mass="11616">MQFIMRILCFFAALFRHWWQWMSCAIGTLLTFYIAETNQPNAWIAHAIVVLAVLFLLVATYGAWSDERSKVEDIKNKCRTLEASFDERKPKFEIRIGQV</sequence>
<evidence type="ECO:0000256" key="1">
    <source>
        <dbReference type="SAM" id="Phobius"/>
    </source>
</evidence>
<dbReference type="RefSeq" id="WP_130417895.1">
    <property type="nucleotide sequence ID" value="NZ_SHKW01000001.1"/>
</dbReference>
<dbReference type="EMBL" id="SHKW01000001">
    <property type="protein sequence ID" value="RZU39721.1"/>
    <property type="molecule type" value="Genomic_DNA"/>
</dbReference>
<reference evidence="2 3" key="1">
    <citation type="submission" date="2019-02" db="EMBL/GenBank/DDBJ databases">
        <title>Genomic Encyclopedia of Archaeal and Bacterial Type Strains, Phase II (KMG-II): from individual species to whole genera.</title>
        <authorList>
            <person name="Goeker M."/>
        </authorList>
    </citation>
    <scope>NUCLEOTIDE SEQUENCE [LARGE SCALE GENOMIC DNA]</scope>
    <source>
        <strain evidence="2 3">DSM 18101</strain>
    </source>
</reference>
<evidence type="ECO:0000313" key="2">
    <source>
        <dbReference type="EMBL" id="RZU39721.1"/>
    </source>
</evidence>
<evidence type="ECO:0000313" key="3">
    <source>
        <dbReference type="Proteomes" id="UP000292958"/>
    </source>
</evidence>
<gene>
    <name evidence="2" type="ORF">BDD14_1114</name>
</gene>
<keyword evidence="1" id="KW-0472">Membrane</keyword>
<keyword evidence="3" id="KW-1185">Reference proteome</keyword>
<dbReference type="Proteomes" id="UP000292958">
    <property type="component" value="Unassembled WGS sequence"/>
</dbReference>
<protein>
    <submittedName>
        <fullName evidence="2">Uncharacterized protein</fullName>
    </submittedName>
</protein>
<dbReference type="AlphaFoldDB" id="A0A4Q7YRZ5"/>
<accession>A0A4Q7YRZ5</accession>
<name>A0A4Q7YRZ5_9BACT</name>